<dbReference type="SUPFAM" id="SSF52172">
    <property type="entry name" value="CheY-like"/>
    <property type="match status" value="1"/>
</dbReference>
<name>A0AB39TBU1_9ACTN</name>
<evidence type="ECO:0000256" key="4">
    <source>
        <dbReference type="ARBA" id="ARBA00023125"/>
    </source>
</evidence>
<dbReference type="Gene3D" id="6.10.250.690">
    <property type="match status" value="1"/>
</dbReference>
<dbReference type="InterPro" id="IPR016032">
    <property type="entry name" value="Sig_transdc_resp-reg_C-effctor"/>
</dbReference>
<dbReference type="GO" id="GO:0006355">
    <property type="term" value="P:regulation of DNA-templated transcription"/>
    <property type="evidence" value="ECO:0007669"/>
    <property type="project" value="InterPro"/>
</dbReference>
<keyword evidence="2" id="KW-0902">Two-component regulatory system</keyword>
<dbReference type="SMART" id="SM00862">
    <property type="entry name" value="Trans_reg_C"/>
    <property type="match status" value="1"/>
</dbReference>
<dbReference type="EMBL" id="CP163444">
    <property type="protein sequence ID" value="XDQ76028.1"/>
    <property type="molecule type" value="Genomic_DNA"/>
</dbReference>
<dbReference type="PROSITE" id="PS50110">
    <property type="entry name" value="RESPONSE_REGULATORY"/>
    <property type="match status" value="1"/>
</dbReference>
<evidence type="ECO:0000256" key="3">
    <source>
        <dbReference type="ARBA" id="ARBA00023015"/>
    </source>
</evidence>
<dbReference type="GO" id="GO:0005829">
    <property type="term" value="C:cytosol"/>
    <property type="evidence" value="ECO:0007669"/>
    <property type="project" value="TreeGrafter"/>
</dbReference>
<dbReference type="Pfam" id="PF00486">
    <property type="entry name" value="Trans_reg_C"/>
    <property type="match status" value="1"/>
</dbReference>
<dbReference type="SMART" id="SM00448">
    <property type="entry name" value="REC"/>
    <property type="match status" value="1"/>
</dbReference>
<feature type="domain" description="Response regulatory" evidence="8">
    <location>
        <begin position="12"/>
        <end position="125"/>
    </location>
</feature>
<evidence type="ECO:0000256" key="5">
    <source>
        <dbReference type="ARBA" id="ARBA00023163"/>
    </source>
</evidence>
<keyword evidence="1 6" id="KW-0597">Phosphoprotein</keyword>
<reference evidence="10" key="1">
    <citation type="submission" date="2024-07" db="EMBL/GenBank/DDBJ databases">
        <authorList>
            <person name="Yu S.T."/>
        </authorList>
    </citation>
    <scope>NUCLEOTIDE SEQUENCE</scope>
    <source>
        <strain evidence="10">R44</strain>
    </source>
</reference>
<gene>
    <name evidence="10" type="ORF">AB5J54_38320</name>
</gene>
<dbReference type="InterPro" id="IPR036388">
    <property type="entry name" value="WH-like_DNA-bd_sf"/>
</dbReference>
<keyword evidence="5" id="KW-0804">Transcription</keyword>
<dbReference type="GO" id="GO:0000976">
    <property type="term" value="F:transcription cis-regulatory region binding"/>
    <property type="evidence" value="ECO:0007669"/>
    <property type="project" value="TreeGrafter"/>
</dbReference>
<dbReference type="RefSeq" id="WP_369148574.1">
    <property type="nucleotide sequence ID" value="NZ_CP163444.1"/>
</dbReference>
<dbReference type="InterPro" id="IPR011006">
    <property type="entry name" value="CheY-like_superfamily"/>
</dbReference>
<dbReference type="CDD" id="cd00383">
    <property type="entry name" value="trans_reg_C"/>
    <property type="match status" value="1"/>
</dbReference>
<dbReference type="InterPro" id="IPR001867">
    <property type="entry name" value="OmpR/PhoB-type_DNA-bd"/>
</dbReference>
<evidence type="ECO:0000256" key="7">
    <source>
        <dbReference type="PROSITE-ProRule" id="PRU01091"/>
    </source>
</evidence>
<dbReference type="PROSITE" id="PS51755">
    <property type="entry name" value="OMPR_PHOB"/>
    <property type="match status" value="1"/>
</dbReference>
<accession>A0AB39TBU1</accession>
<dbReference type="FunFam" id="1.10.10.10:FF:000018">
    <property type="entry name" value="DNA-binding response regulator ResD"/>
    <property type="match status" value="1"/>
</dbReference>
<dbReference type="PANTHER" id="PTHR48111:SF4">
    <property type="entry name" value="DNA-BINDING DUAL TRANSCRIPTIONAL REGULATOR OMPR"/>
    <property type="match status" value="1"/>
</dbReference>
<dbReference type="Gene3D" id="3.40.50.2300">
    <property type="match status" value="1"/>
</dbReference>
<dbReference type="InterPro" id="IPR001789">
    <property type="entry name" value="Sig_transdc_resp-reg_receiver"/>
</dbReference>
<dbReference type="InterPro" id="IPR039420">
    <property type="entry name" value="WalR-like"/>
</dbReference>
<feature type="domain" description="OmpR/PhoB-type" evidence="9">
    <location>
        <begin position="137"/>
        <end position="235"/>
    </location>
</feature>
<protein>
    <submittedName>
        <fullName evidence="10">Response regulator transcription factor</fullName>
    </submittedName>
</protein>
<dbReference type="GO" id="GO:0000156">
    <property type="term" value="F:phosphorelay response regulator activity"/>
    <property type="evidence" value="ECO:0007669"/>
    <property type="project" value="TreeGrafter"/>
</dbReference>
<evidence type="ECO:0000256" key="6">
    <source>
        <dbReference type="PROSITE-ProRule" id="PRU00169"/>
    </source>
</evidence>
<dbReference type="FunFam" id="3.40.50.2300:FF:000001">
    <property type="entry name" value="DNA-binding response regulator PhoB"/>
    <property type="match status" value="1"/>
</dbReference>
<evidence type="ECO:0000256" key="2">
    <source>
        <dbReference type="ARBA" id="ARBA00023012"/>
    </source>
</evidence>
<dbReference type="Pfam" id="PF00072">
    <property type="entry name" value="Response_reg"/>
    <property type="match status" value="1"/>
</dbReference>
<sequence length="243" mass="26652">MSERSTPGNGGRILVVDDDPTVAEVVTGYLERAGFSVEHAADGLDALRRAGERWPALVVLDLMLPGLDGLEVCRRLRAAGPVPVIMLTARGDEEERITGLEVGADDYVTKPFSPRELVLRVESVLRRGRAAAPAAARSVLRAGDLAVDPATRRASRAGVELALTLREFDLLAYFMARPGTAHSRDDLMRRVWGWDFGDLSTVTVHVRRLRAKIEDDPARPSLIQTVWGVGYRFEPEPTEETTA</sequence>
<evidence type="ECO:0000259" key="8">
    <source>
        <dbReference type="PROSITE" id="PS50110"/>
    </source>
</evidence>
<evidence type="ECO:0000259" key="9">
    <source>
        <dbReference type="PROSITE" id="PS51755"/>
    </source>
</evidence>
<keyword evidence="4 7" id="KW-0238">DNA-binding</keyword>
<feature type="modified residue" description="4-aspartylphosphate" evidence="6">
    <location>
        <position position="61"/>
    </location>
</feature>
<evidence type="ECO:0000256" key="1">
    <source>
        <dbReference type="ARBA" id="ARBA00022553"/>
    </source>
</evidence>
<feature type="DNA-binding region" description="OmpR/PhoB-type" evidence="7">
    <location>
        <begin position="137"/>
        <end position="235"/>
    </location>
</feature>
<dbReference type="AlphaFoldDB" id="A0AB39TBU1"/>
<dbReference type="PANTHER" id="PTHR48111">
    <property type="entry name" value="REGULATOR OF RPOS"/>
    <property type="match status" value="1"/>
</dbReference>
<dbReference type="Gene3D" id="1.10.10.10">
    <property type="entry name" value="Winged helix-like DNA-binding domain superfamily/Winged helix DNA-binding domain"/>
    <property type="match status" value="1"/>
</dbReference>
<dbReference type="SUPFAM" id="SSF46894">
    <property type="entry name" value="C-terminal effector domain of the bipartite response regulators"/>
    <property type="match status" value="1"/>
</dbReference>
<evidence type="ECO:0000313" key="10">
    <source>
        <dbReference type="EMBL" id="XDQ76028.1"/>
    </source>
</evidence>
<proteinExistence type="predicted"/>
<keyword evidence="3" id="KW-0805">Transcription regulation</keyword>
<dbReference type="GO" id="GO:0032993">
    <property type="term" value="C:protein-DNA complex"/>
    <property type="evidence" value="ECO:0007669"/>
    <property type="project" value="TreeGrafter"/>
</dbReference>
<organism evidence="10">
    <name type="scientific">Streptomyces sp. R44</name>
    <dbReference type="NCBI Taxonomy" id="3238633"/>
    <lineage>
        <taxon>Bacteria</taxon>
        <taxon>Bacillati</taxon>
        <taxon>Actinomycetota</taxon>
        <taxon>Actinomycetes</taxon>
        <taxon>Kitasatosporales</taxon>
        <taxon>Streptomycetaceae</taxon>
        <taxon>Streptomyces</taxon>
    </lineage>
</organism>
<dbReference type="CDD" id="cd17574">
    <property type="entry name" value="REC_OmpR"/>
    <property type="match status" value="1"/>
</dbReference>